<feature type="signal peptide" evidence="1">
    <location>
        <begin position="1"/>
        <end position="22"/>
    </location>
</feature>
<protein>
    <submittedName>
        <fullName evidence="2">Uncharacterized protein</fullName>
    </submittedName>
</protein>
<dbReference type="EMBL" id="LXQA010231731">
    <property type="protein sequence ID" value="MCI36222.1"/>
    <property type="molecule type" value="Genomic_DNA"/>
</dbReference>
<comment type="caution">
    <text evidence="2">The sequence shown here is derived from an EMBL/GenBank/DDBJ whole genome shotgun (WGS) entry which is preliminary data.</text>
</comment>
<evidence type="ECO:0000256" key="1">
    <source>
        <dbReference type="SAM" id="SignalP"/>
    </source>
</evidence>
<evidence type="ECO:0000313" key="3">
    <source>
        <dbReference type="Proteomes" id="UP000265520"/>
    </source>
</evidence>
<keyword evidence="1" id="KW-0732">Signal</keyword>
<accession>A0A392RJ85</accession>
<keyword evidence="3" id="KW-1185">Reference proteome</keyword>
<reference evidence="2 3" key="1">
    <citation type="journal article" date="2018" name="Front. Plant Sci.">
        <title>Red Clover (Trifolium pratense) and Zigzag Clover (T. medium) - A Picture of Genomic Similarities and Differences.</title>
        <authorList>
            <person name="Dluhosova J."/>
            <person name="Istvanek J."/>
            <person name="Nedelnik J."/>
            <person name="Repkova J."/>
        </authorList>
    </citation>
    <scope>NUCLEOTIDE SEQUENCE [LARGE SCALE GENOMIC DNA]</scope>
    <source>
        <strain evidence="3">cv. 10/8</strain>
        <tissue evidence="2">Leaf</tissue>
    </source>
</reference>
<name>A0A392RJ85_9FABA</name>
<proteinExistence type="predicted"/>
<feature type="non-terminal residue" evidence="2">
    <location>
        <position position="1"/>
    </location>
</feature>
<organism evidence="2 3">
    <name type="scientific">Trifolium medium</name>
    <dbReference type="NCBI Taxonomy" id="97028"/>
    <lineage>
        <taxon>Eukaryota</taxon>
        <taxon>Viridiplantae</taxon>
        <taxon>Streptophyta</taxon>
        <taxon>Embryophyta</taxon>
        <taxon>Tracheophyta</taxon>
        <taxon>Spermatophyta</taxon>
        <taxon>Magnoliopsida</taxon>
        <taxon>eudicotyledons</taxon>
        <taxon>Gunneridae</taxon>
        <taxon>Pentapetalae</taxon>
        <taxon>rosids</taxon>
        <taxon>fabids</taxon>
        <taxon>Fabales</taxon>
        <taxon>Fabaceae</taxon>
        <taxon>Papilionoideae</taxon>
        <taxon>50 kb inversion clade</taxon>
        <taxon>NPAAA clade</taxon>
        <taxon>Hologalegina</taxon>
        <taxon>IRL clade</taxon>
        <taxon>Trifolieae</taxon>
        <taxon>Trifolium</taxon>
    </lineage>
</organism>
<evidence type="ECO:0000313" key="2">
    <source>
        <dbReference type="EMBL" id="MCI36222.1"/>
    </source>
</evidence>
<dbReference type="Proteomes" id="UP000265520">
    <property type="component" value="Unassembled WGS sequence"/>
</dbReference>
<sequence>VLVVRCWCADVVVLDLVSQVSLYLVDLYSVGVDCLEADCELRLICLGFHSTVAPSIFGSRSCFLDSDGPITIDSRSGVRI</sequence>
<dbReference type="AlphaFoldDB" id="A0A392RJ85"/>
<feature type="chain" id="PRO_5017223075" evidence="1">
    <location>
        <begin position="23"/>
        <end position="80"/>
    </location>
</feature>